<accession>A0A3M7RVA0</accession>
<name>A0A3M7RVA0_BRAPC</name>
<comment type="caution">
    <text evidence="1">The sequence shown here is derived from an EMBL/GenBank/DDBJ whole genome shotgun (WGS) entry which is preliminary data.</text>
</comment>
<organism evidence="1 2">
    <name type="scientific">Brachionus plicatilis</name>
    <name type="common">Marine rotifer</name>
    <name type="synonym">Brachionus muelleri</name>
    <dbReference type="NCBI Taxonomy" id="10195"/>
    <lineage>
        <taxon>Eukaryota</taxon>
        <taxon>Metazoa</taxon>
        <taxon>Spiralia</taxon>
        <taxon>Gnathifera</taxon>
        <taxon>Rotifera</taxon>
        <taxon>Eurotatoria</taxon>
        <taxon>Monogononta</taxon>
        <taxon>Pseudotrocha</taxon>
        <taxon>Ploima</taxon>
        <taxon>Brachionidae</taxon>
        <taxon>Brachionus</taxon>
    </lineage>
</organism>
<evidence type="ECO:0000313" key="1">
    <source>
        <dbReference type="EMBL" id="RNA27422.1"/>
    </source>
</evidence>
<proteinExistence type="predicted"/>
<gene>
    <name evidence="1" type="ORF">BpHYR1_026956</name>
</gene>
<keyword evidence="2" id="KW-1185">Reference proteome</keyword>
<feature type="non-terminal residue" evidence="1">
    <location>
        <position position="1"/>
    </location>
</feature>
<dbReference type="Proteomes" id="UP000276133">
    <property type="component" value="Unassembled WGS sequence"/>
</dbReference>
<reference evidence="1 2" key="1">
    <citation type="journal article" date="2018" name="Sci. Rep.">
        <title>Genomic signatures of local adaptation to the degree of environmental predictability in rotifers.</title>
        <authorList>
            <person name="Franch-Gras L."/>
            <person name="Hahn C."/>
            <person name="Garcia-Roger E.M."/>
            <person name="Carmona M.J."/>
            <person name="Serra M."/>
            <person name="Gomez A."/>
        </authorList>
    </citation>
    <scope>NUCLEOTIDE SEQUENCE [LARGE SCALE GENOMIC DNA]</scope>
    <source>
        <strain evidence="1">HYR1</strain>
    </source>
</reference>
<dbReference type="EMBL" id="REGN01002544">
    <property type="protein sequence ID" value="RNA27422.1"/>
    <property type="molecule type" value="Genomic_DNA"/>
</dbReference>
<protein>
    <submittedName>
        <fullName evidence="1">Uncharacterized protein</fullName>
    </submittedName>
</protein>
<dbReference type="AlphaFoldDB" id="A0A3M7RVA0"/>
<evidence type="ECO:0000313" key="2">
    <source>
        <dbReference type="Proteomes" id="UP000276133"/>
    </source>
</evidence>
<sequence>YIKNFLIKKNVISPNFDLAPFCTKGQGTTCSILFICLLICDNLGIAEFICTDFADFCGRSNHKYNNLASSIFVGFFCHNVTSKSFVTQNTR</sequence>